<dbReference type="AlphaFoldDB" id="A0A2T1F5H4"/>
<accession>A0A2T1F5H4</accession>
<comment type="caution">
    <text evidence="2">The sequence shown here is derived from an EMBL/GenBank/DDBJ whole genome shotgun (WGS) entry which is preliminary data.</text>
</comment>
<keyword evidence="2" id="KW-0067">ATP-binding</keyword>
<dbReference type="EMBL" id="PVWO01000719">
    <property type="protein sequence ID" value="PSB40214.1"/>
    <property type="molecule type" value="Genomic_DNA"/>
</dbReference>
<keyword evidence="3" id="KW-1185">Reference proteome</keyword>
<gene>
    <name evidence="2" type="ORF">C7B77_28625</name>
</gene>
<keyword evidence="2" id="KW-0547">Nucleotide-binding</keyword>
<name>A0A2T1F5H4_9CYAN</name>
<evidence type="ECO:0000313" key="2">
    <source>
        <dbReference type="EMBL" id="PSB40214.1"/>
    </source>
</evidence>
<dbReference type="Proteomes" id="UP000238937">
    <property type="component" value="Unassembled WGS sequence"/>
</dbReference>
<proteinExistence type="predicted"/>
<reference evidence="2 3" key="1">
    <citation type="submission" date="2018-03" db="EMBL/GenBank/DDBJ databases">
        <title>The ancient ancestry and fast evolution of plastids.</title>
        <authorList>
            <person name="Moore K.R."/>
            <person name="Magnabosco C."/>
            <person name="Momper L."/>
            <person name="Gold D.A."/>
            <person name="Bosak T."/>
            <person name="Fournier G.P."/>
        </authorList>
    </citation>
    <scope>NUCLEOTIDE SEQUENCE [LARGE SCALE GENOMIC DNA]</scope>
    <source>
        <strain evidence="2 3">CCALA 037</strain>
    </source>
</reference>
<feature type="region of interest" description="Disordered" evidence="1">
    <location>
        <begin position="1"/>
        <end position="42"/>
    </location>
</feature>
<dbReference type="GO" id="GO:0004386">
    <property type="term" value="F:helicase activity"/>
    <property type="evidence" value="ECO:0007669"/>
    <property type="project" value="UniProtKB-KW"/>
</dbReference>
<feature type="non-terminal residue" evidence="2">
    <location>
        <position position="42"/>
    </location>
</feature>
<sequence length="42" mass="4418">MAIISSKQPAADAEQPAKQRKNNTPKPTATPTQLAAADTEIL</sequence>
<keyword evidence="2" id="KW-0378">Hydrolase</keyword>
<keyword evidence="2" id="KW-0347">Helicase</keyword>
<evidence type="ECO:0000256" key="1">
    <source>
        <dbReference type="SAM" id="MobiDB-lite"/>
    </source>
</evidence>
<organism evidence="2 3">
    <name type="scientific">Chamaesiphon polymorphus CCALA 037</name>
    <dbReference type="NCBI Taxonomy" id="2107692"/>
    <lineage>
        <taxon>Bacteria</taxon>
        <taxon>Bacillati</taxon>
        <taxon>Cyanobacteriota</taxon>
        <taxon>Cyanophyceae</taxon>
        <taxon>Gomontiellales</taxon>
        <taxon>Chamaesiphonaceae</taxon>
        <taxon>Chamaesiphon</taxon>
    </lineage>
</organism>
<evidence type="ECO:0000313" key="3">
    <source>
        <dbReference type="Proteomes" id="UP000238937"/>
    </source>
</evidence>
<protein>
    <submittedName>
        <fullName evidence="2">Holliday junction branch migration DNA helicase RuvB</fullName>
    </submittedName>
</protein>